<feature type="binding site" evidence="8">
    <location>
        <position position="101"/>
    </location>
    <ligand>
        <name>GTP</name>
        <dbReference type="ChEBI" id="CHEBI:37565"/>
    </ligand>
</feature>
<keyword evidence="7 8" id="KW-0501">Molybdenum cofactor biosynthesis</keyword>
<keyword evidence="6 8" id="KW-0342">GTP-binding</keyword>
<evidence type="ECO:0000259" key="9">
    <source>
        <dbReference type="Pfam" id="PF12804"/>
    </source>
</evidence>
<dbReference type="InterPro" id="IPR013482">
    <property type="entry name" value="Molybde_CF_guanTrfase"/>
</dbReference>
<reference evidence="11" key="1">
    <citation type="submission" date="2018-05" db="EMBL/GenBank/DDBJ databases">
        <title>Leptospira yasudae sp. nov. and Leptospira stimsonii sp. nov., two pathogenic species of the genus Leptospira isolated from environmental sources.</title>
        <authorList>
            <person name="Casanovas-Massana A."/>
            <person name="Hamond C."/>
            <person name="Santos L.A."/>
            <person name="Hacker K.P."/>
            <person name="Balassiano I."/>
            <person name="Medeiros M.A."/>
            <person name="Reis M.G."/>
            <person name="Ko A.I."/>
            <person name="Wunder E.A."/>
        </authorList>
    </citation>
    <scope>NUCLEOTIDE SEQUENCE [LARGE SCALE GENOMIC DNA]</scope>
    <source>
        <strain evidence="11">B21</strain>
    </source>
</reference>
<comment type="caution">
    <text evidence="8">Lacks conserved residue(s) required for the propagation of feature annotation.</text>
</comment>
<comment type="cofactor">
    <cofactor evidence="8">
        <name>Mg(2+)</name>
        <dbReference type="ChEBI" id="CHEBI:18420"/>
    </cofactor>
</comment>
<keyword evidence="11" id="KW-1185">Reference proteome</keyword>
<evidence type="ECO:0000256" key="7">
    <source>
        <dbReference type="ARBA" id="ARBA00023150"/>
    </source>
</evidence>
<comment type="function">
    <text evidence="8">Transfers a GMP moiety from GTP to Mo-molybdopterin (Mo-MPT) cofactor (Moco or molybdenum cofactor) to form Mo-molybdopterin guanine dinucleotide (Mo-MGD) cofactor.</text>
</comment>
<evidence type="ECO:0000313" key="10">
    <source>
        <dbReference type="EMBL" id="RHX82130.1"/>
    </source>
</evidence>
<reference evidence="10 11" key="2">
    <citation type="journal article" date="2020" name="Int. J. Syst. Evol. Microbiol.">
        <title>Leptospira yasudae sp. nov. and Leptospira stimsonii sp. nov., two new species of the pathogenic group isolated from environmental sources.</title>
        <authorList>
            <person name="Casanovas-Massana A."/>
            <person name="Hamond C."/>
            <person name="Santos L.A."/>
            <person name="de Oliveira D."/>
            <person name="Hacker K.P."/>
            <person name="Balassiano I."/>
            <person name="Costa F."/>
            <person name="Medeiros M.A."/>
            <person name="Reis M.G."/>
            <person name="Ko A.I."/>
            <person name="Wunder E.A."/>
        </authorList>
    </citation>
    <scope>NUCLEOTIDE SEQUENCE [LARGE SCALE GENOMIC DNA]</scope>
    <source>
        <strain evidence="10 11">B21</strain>
    </source>
</reference>
<keyword evidence="1 8" id="KW-0963">Cytoplasm</keyword>
<evidence type="ECO:0000256" key="5">
    <source>
        <dbReference type="ARBA" id="ARBA00022842"/>
    </source>
</evidence>
<evidence type="ECO:0000313" key="11">
    <source>
        <dbReference type="Proteomes" id="UP000285569"/>
    </source>
</evidence>
<sequence length="203" mass="23051">MTKRTPIGLILCGGYSSRMGRDKGLLVTEGHSWVRKRYELLREFTDRCLISIRKEQRATYQKEDSSFEFVEDIFENQGPISGILSAHLSDRTADYLVIACDMPILDSTILVRLLEEYRKDSGKSAYAWRSQDCIEPFPAIYTSELLESTFKKWNSSSKIGSPSGILKEAKTKWIEFDSSSALENAFINYNTPNEIGIPSEVVV</sequence>
<name>A0ABX9M948_9LEPT</name>
<feature type="binding site" evidence="8">
    <location>
        <position position="101"/>
    </location>
    <ligand>
        <name>Mg(2+)</name>
        <dbReference type="ChEBI" id="CHEBI:18420"/>
    </ligand>
</feature>
<comment type="subcellular location">
    <subcellularLocation>
        <location evidence="8">Cytoplasm</location>
    </subcellularLocation>
</comment>
<protein>
    <recommendedName>
        <fullName evidence="8">Probable molybdenum cofactor guanylyltransferase</fullName>
        <shortName evidence="8">MoCo guanylyltransferase</shortName>
        <ecNumber evidence="8">2.7.7.77</ecNumber>
    </recommendedName>
    <alternativeName>
        <fullName evidence="8">GTP:molybdopterin guanylyltransferase</fullName>
    </alternativeName>
    <alternativeName>
        <fullName evidence="8">Mo-MPT guanylyltransferase</fullName>
    </alternativeName>
    <alternativeName>
        <fullName evidence="8">Molybdopterin guanylyltransferase</fullName>
    </alternativeName>
    <alternativeName>
        <fullName evidence="8">Molybdopterin-guanine dinucleotide synthase</fullName>
        <shortName evidence="8">MGD synthase</shortName>
    </alternativeName>
</protein>
<keyword evidence="5 8" id="KW-0460">Magnesium</keyword>
<keyword evidence="4 8" id="KW-0547">Nucleotide-binding</keyword>
<evidence type="ECO:0000256" key="2">
    <source>
        <dbReference type="ARBA" id="ARBA00022679"/>
    </source>
</evidence>
<evidence type="ECO:0000256" key="8">
    <source>
        <dbReference type="HAMAP-Rule" id="MF_00316"/>
    </source>
</evidence>
<dbReference type="PANTHER" id="PTHR19136:SF81">
    <property type="entry name" value="MOLYBDENUM COFACTOR GUANYLYLTRANSFERASE"/>
    <property type="match status" value="1"/>
</dbReference>
<feature type="domain" description="MobA-like NTP transferase" evidence="9">
    <location>
        <begin position="8"/>
        <end position="148"/>
    </location>
</feature>
<dbReference type="Gene3D" id="3.90.550.10">
    <property type="entry name" value="Spore Coat Polysaccharide Biosynthesis Protein SpsA, Chain A"/>
    <property type="match status" value="1"/>
</dbReference>
<dbReference type="InterPro" id="IPR029044">
    <property type="entry name" value="Nucleotide-diphossugar_trans"/>
</dbReference>
<evidence type="ECO:0000256" key="4">
    <source>
        <dbReference type="ARBA" id="ARBA00022741"/>
    </source>
</evidence>
<dbReference type="InterPro" id="IPR025877">
    <property type="entry name" value="MobA-like_NTP_Trfase"/>
</dbReference>
<comment type="caution">
    <text evidence="10">The sequence shown here is derived from an EMBL/GenBank/DDBJ whole genome shotgun (WGS) entry which is preliminary data.</text>
</comment>
<dbReference type="SUPFAM" id="SSF53448">
    <property type="entry name" value="Nucleotide-diphospho-sugar transferases"/>
    <property type="match status" value="1"/>
</dbReference>
<dbReference type="RefSeq" id="WP_118954266.1">
    <property type="nucleotide sequence ID" value="NZ_QHCR01000001.1"/>
</dbReference>
<feature type="binding site" evidence="8">
    <location>
        <position position="72"/>
    </location>
    <ligand>
        <name>GTP</name>
        <dbReference type="ChEBI" id="CHEBI:37565"/>
    </ligand>
</feature>
<proteinExistence type="inferred from homology"/>
<dbReference type="Proteomes" id="UP000285569">
    <property type="component" value="Unassembled WGS sequence"/>
</dbReference>
<comment type="domain">
    <text evidence="8">The N-terminal domain determines nucleotide recognition and specific binding, while the C-terminal domain determines the specific binding to the target protein.</text>
</comment>
<dbReference type="Pfam" id="PF12804">
    <property type="entry name" value="NTP_transf_3"/>
    <property type="match status" value="1"/>
</dbReference>
<evidence type="ECO:0000256" key="3">
    <source>
        <dbReference type="ARBA" id="ARBA00022723"/>
    </source>
</evidence>
<keyword evidence="3 8" id="KW-0479">Metal-binding</keyword>
<evidence type="ECO:0000256" key="1">
    <source>
        <dbReference type="ARBA" id="ARBA00022490"/>
    </source>
</evidence>
<gene>
    <name evidence="8" type="primary">mobA</name>
    <name evidence="10" type="ORF">DLM77_01295</name>
</gene>
<dbReference type="EC" id="2.7.7.77" evidence="8"/>
<keyword evidence="2 8" id="KW-0808">Transferase</keyword>
<dbReference type="PANTHER" id="PTHR19136">
    <property type="entry name" value="MOLYBDENUM COFACTOR GUANYLYLTRANSFERASE"/>
    <property type="match status" value="1"/>
</dbReference>
<dbReference type="EMBL" id="QHCR01000001">
    <property type="protein sequence ID" value="RHX82130.1"/>
    <property type="molecule type" value="Genomic_DNA"/>
</dbReference>
<dbReference type="HAMAP" id="MF_00316">
    <property type="entry name" value="MobA"/>
    <property type="match status" value="1"/>
</dbReference>
<evidence type="ECO:0000256" key="6">
    <source>
        <dbReference type="ARBA" id="ARBA00023134"/>
    </source>
</evidence>
<accession>A0ABX9M948</accession>
<feature type="binding site" evidence="8">
    <location>
        <position position="23"/>
    </location>
    <ligand>
        <name>GTP</name>
        <dbReference type="ChEBI" id="CHEBI:37565"/>
    </ligand>
</feature>
<dbReference type="CDD" id="cd02503">
    <property type="entry name" value="MobA"/>
    <property type="match status" value="1"/>
</dbReference>
<comment type="similarity">
    <text evidence="8">Belongs to the MobA family.</text>
</comment>
<organism evidence="10 11">
    <name type="scientific">Leptospira yasudae</name>
    <dbReference type="NCBI Taxonomy" id="2202201"/>
    <lineage>
        <taxon>Bacteria</taxon>
        <taxon>Pseudomonadati</taxon>
        <taxon>Spirochaetota</taxon>
        <taxon>Spirochaetia</taxon>
        <taxon>Leptospirales</taxon>
        <taxon>Leptospiraceae</taxon>
        <taxon>Leptospira</taxon>
    </lineage>
</organism>
<feature type="binding site" evidence="8">
    <location>
        <begin position="11"/>
        <end position="13"/>
    </location>
    <ligand>
        <name>GTP</name>
        <dbReference type="ChEBI" id="CHEBI:37565"/>
    </ligand>
</feature>
<comment type="catalytic activity">
    <reaction evidence="8">
        <text>Mo-molybdopterin + GTP + H(+) = Mo-molybdopterin guanine dinucleotide + diphosphate</text>
        <dbReference type="Rhea" id="RHEA:34243"/>
        <dbReference type="ChEBI" id="CHEBI:15378"/>
        <dbReference type="ChEBI" id="CHEBI:33019"/>
        <dbReference type="ChEBI" id="CHEBI:37565"/>
        <dbReference type="ChEBI" id="CHEBI:71302"/>
        <dbReference type="ChEBI" id="CHEBI:71310"/>
        <dbReference type="EC" id="2.7.7.77"/>
    </reaction>
</comment>